<feature type="compositionally biased region" description="Basic and acidic residues" evidence="6">
    <location>
        <begin position="92"/>
        <end position="104"/>
    </location>
</feature>
<evidence type="ECO:0000256" key="3">
    <source>
        <dbReference type="ARBA" id="ARBA00022692"/>
    </source>
</evidence>
<comment type="caution">
    <text evidence="7">The sequence shown here is derived from an EMBL/GenBank/DDBJ whole genome shotgun (WGS) entry which is preliminary data.</text>
</comment>
<dbReference type="GO" id="GO:0022857">
    <property type="term" value="F:transmembrane transporter activity"/>
    <property type="evidence" value="ECO:0007669"/>
    <property type="project" value="InterPro"/>
</dbReference>
<feature type="compositionally biased region" description="Low complexity" evidence="6">
    <location>
        <begin position="20"/>
        <end position="30"/>
    </location>
</feature>
<feature type="compositionally biased region" description="Polar residues" evidence="6">
    <location>
        <begin position="41"/>
        <end position="54"/>
    </location>
</feature>
<keyword evidence="8" id="KW-1185">Reference proteome</keyword>
<feature type="region of interest" description="Disordered" evidence="6">
    <location>
        <begin position="1"/>
        <end position="137"/>
    </location>
</feature>
<name>A0AAE2C4R4_9LAMI</name>
<comment type="similarity">
    <text evidence="2">Belongs to the nucleobase:cation symporter-2 (NCS2) (TC 2.A.40) family.</text>
</comment>
<dbReference type="EMBL" id="JACGWL010000002">
    <property type="protein sequence ID" value="KAK4409052.1"/>
    <property type="molecule type" value="Genomic_DNA"/>
</dbReference>
<evidence type="ECO:0000256" key="2">
    <source>
        <dbReference type="ARBA" id="ARBA00008821"/>
    </source>
</evidence>
<accession>A0AAE2C4R4</accession>
<reference evidence="7" key="2">
    <citation type="journal article" date="2024" name="Plant">
        <title>Genomic evolution and insights into agronomic trait innovations of Sesamum species.</title>
        <authorList>
            <person name="Miao H."/>
            <person name="Wang L."/>
            <person name="Qu L."/>
            <person name="Liu H."/>
            <person name="Sun Y."/>
            <person name="Le M."/>
            <person name="Wang Q."/>
            <person name="Wei S."/>
            <person name="Zheng Y."/>
            <person name="Lin W."/>
            <person name="Duan Y."/>
            <person name="Cao H."/>
            <person name="Xiong S."/>
            <person name="Wang X."/>
            <person name="Wei L."/>
            <person name="Li C."/>
            <person name="Ma Q."/>
            <person name="Ju M."/>
            <person name="Zhao R."/>
            <person name="Li G."/>
            <person name="Mu C."/>
            <person name="Tian Q."/>
            <person name="Mei H."/>
            <person name="Zhang T."/>
            <person name="Gao T."/>
            <person name="Zhang H."/>
        </authorList>
    </citation>
    <scope>NUCLEOTIDE SEQUENCE</scope>
    <source>
        <strain evidence="7">K16</strain>
    </source>
</reference>
<dbReference type="GO" id="GO:0016020">
    <property type="term" value="C:membrane"/>
    <property type="evidence" value="ECO:0007669"/>
    <property type="project" value="UniProtKB-SubCell"/>
</dbReference>
<evidence type="ECO:0000256" key="5">
    <source>
        <dbReference type="ARBA" id="ARBA00023136"/>
    </source>
</evidence>
<evidence type="ECO:0000313" key="8">
    <source>
        <dbReference type="Proteomes" id="UP001289374"/>
    </source>
</evidence>
<evidence type="ECO:0000313" key="7">
    <source>
        <dbReference type="EMBL" id="KAK4409052.1"/>
    </source>
</evidence>
<evidence type="ECO:0000256" key="6">
    <source>
        <dbReference type="SAM" id="MobiDB-lite"/>
    </source>
</evidence>
<organism evidence="7 8">
    <name type="scientific">Sesamum angolense</name>
    <dbReference type="NCBI Taxonomy" id="2727404"/>
    <lineage>
        <taxon>Eukaryota</taxon>
        <taxon>Viridiplantae</taxon>
        <taxon>Streptophyta</taxon>
        <taxon>Embryophyta</taxon>
        <taxon>Tracheophyta</taxon>
        <taxon>Spermatophyta</taxon>
        <taxon>Magnoliopsida</taxon>
        <taxon>eudicotyledons</taxon>
        <taxon>Gunneridae</taxon>
        <taxon>Pentapetalae</taxon>
        <taxon>asterids</taxon>
        <taxon>lamiids</taxon>
        <taxon>Lamiales</taxon>
        <taxon>Pedaliaceae</taxon>
        <taxon>Sesamum</taxon>
    </lineage>
</organism>
<dbReference type="InterPro" id="IPR006043">
    <property type="entry name" value="NCS2"/>
</dbReference>
<keyword evidence="3" id="KW-0812">Transmembrane</keyword>
<keyword evidence="5" id="KW-0472">Membrane</keyword>
<dbReference type="Pfam" id="PF00860">
    <property type="entry name" value="Xan_ur_permease"/>
    <property type="match status" value="1"/>
</dbReference>
<dbReference type="Proteomes" id="UP001289374">
    <property type="component" value="Unassembled WGS sequence"/>
</dbReference>
<protein>
    <submittedName>
        <fullName evidence="7">Nucleobase-ascorbate transporter 12</fullName>
    </submittedName>
</protein>
<proteinExistence type="inferred from homology"/>
<gene>
    <name evidence="7" type="ORF">Sango_0486200</name>
</gene>
<comment type="subcellular location">
    <subcellularLocation>
        <location evidence="1">Membrane</location>
        <topology evidence="1">Multi-pass membrane protein</topology>
    </subcellularLocation>
</comment>
<reference evidence="7" key="1">
    <citation type="submission" date="2020-06" db="EMBL/GenBank/DDBJ databases">
        <authorList>
            <person name="Li T."/>
            <person name="Hu X."/>
            <person name="Zhang T."/>
            <person name="Song X."/>
            <person name="Zhang H."/>
            <person name="Dai N."/>
            <person name="Sheng W."/>
            <person name="Hou X."/>
            <person name="Wei L."/>
        </authorList>
    </citation>
    <scope>NUCLEOTIDE SEQUENCE</scope>
    <source>
        <strain evidence="7">K16</strain>
        <tissue evidence="7">Leaf</tissue>
    </source>
</reference>
<evidence type="ECO:0000256" key="4">
    <source>
        <dbReference type="ARBA" id="ARBA00022989"/>
    </source>
</evidence>
<keyword evidence="4" id="KW-1133">Transmembrane helix</keyword>
<sequence length="256" mass="27371">MASSDPSKRPRPGPWPPAPESAAMPPSSWAKRTGFRPKFSGETNASDSGQITSLPPQQPPQAQAKPRQPDANLDLEAGRPRPSPTSNGDAVVARDREKDKEKELTTPVRKRRDSDGGKNLAANGQPAAGEGSRRVARNEEAAAVDMLPQSVMDDDGFVARHSHMKYELRDTPGLVPIGLYGFQHFLSMLGSVILIPLVIVPAMGGTYEDTANVVSTVLFMSGVTTLLHTSFGSRLPLIQGPSFVYLAPALAIINSP</sequence>
<dbReference type="PANTHER" id="PTHR11119">
    <property type="entry name" value="XANTHINE-URACIL / VITAMIN C PERMEASE FAMILY MEMBER"/>
    <property type="match status" value="1"/>
</dbReference>
<dbReference type="AlphaFoldDB" id="A0AAE2C4R4"/>
<evidence type="ECO:0000256" key="1">
    <source>
        <dbReference type="ARBA" id="ARBA00004141"/>
    </source>
</evidence>